<dbReference type="PROSITE" id="PS50086">
    <property type="entry name" value="TBC_RABGAP"/>
    <property type="match status" value="1"/>
</dbReference>
<gene>
    <name evidence="2" type="ORF">AAJ76_10300011087</name>
</gene>
<feature type="domain" description="Rab-GAP TBC" evidence="1">
    <location>
        <begin position="43"/>
        <end position="267"/>
    </location>
</feature>
<dbReference type="GeneID" id="36318584"/>
<evidence type="ECO:0000259" key="1">
    <source>
        <dbReference type="PROSITE" id="PS50086"/>
    </source>
</evidence>
<dbReference type="EMBL" id="JPQZ01000103">
    <property type="protein sequence ID" value="KKO74196.1"/>
    <property type="molecule type" value="Genomic_DNA"/>
</dbReference>
<evidence type="ECO:0000313" key="3">
    <source>
        <dbReference type="Proteomes" id="UP000034350"/>
    </source>
</evidence>
<dbReference type="Pfam" id="PF00566">
    <property type="entry name" value="RabGAP-TBC"/>
    <property type="match status" value="1"/>
</dbReference>
<dbReference type="OMA" id="WLNSPMW"/>
<dbReference type="SMART" id="SM00164">
    <property type="entry name" value="TBC"/>
    <property type="match status" value="1"/>
</dbReference>
<dbReference type="RefSeq" id="XP_024329938.1">
    <property type="nucleotide sequence ID" value="XM_024473687.1"/>
</dbReference>
<dbReference type="VEuPathDB" id="MicrosporidiaDB:NCER_102167"/>
<organism evidence="2 3">
    <name type="scientific">Vairimorpha ceranae</name>
    <dbReference type="NCBI Taxonomy" id="40302"/>
    <lineage>
        <taxon>Eukaryota</taxon>
        <taxon>Fungi</taxon>
        <taxon>Fungi incertae sedis</taxon>
        <taxon>Microsporidia</taxon>
        <taxon>Nosematidae</taxon>
        <taxon>Vairimorpha</taxon>
    </lineage>
</organism>
<dbReference type="AlphaFoldDB" id="A0A0F9W926"/>
<dbReference type="InterPro" id="IPR035969">
    <property type="entry name" value="Rab-GAP_TBC_sf"/>
</dbReference>
<comment type="caution">
    <text evidence="2">The sequence shown here is derived from an EMBL/GenBank/DDBJ whole genome shotgun (WGS) entry which is preliminary data.</text>
</comment>
<sequence length="327" mass="39108">MKSEDNDNIRKFNITTEIIKQINPYDFTPINIKTIRKFCYLGLLQAKYRPRCWKILLGYFSSNKFKSSLYYKKQRQAYKSYLNDIENTETSYYDVLVNDVTRTFIEPVLFYKKETCAFLDTKHKNSNLTHRSKIIRILKCFVLHNKSVGYIQGMVMLLIPIYKVFITSDDSEDTLYAEEDAFYCFNYLMLNLYENFLSYIDNEQNLKILMCNVWDILNKVDPVLYTCCVKKSIHESPIFLKWLFFLFSTEFKTEEVIWLWDRLLSDSNRFNILNFCIVAVFRNLRTTILNDSYEQIMYSMQNISLLDIKSIFYDGETIRLSLCTLEE</sequence>
<dbReference type="GO" id="GO:0005096">
    <property type="term" value="F:GTPase activator activity"/>
    <property type="evidence" value="ECO:0007669"/>
    <property type="project" value="TreeGrafter"/>
</dbReference>
<name>A0A0F9W926_9MICR</name>
<dbReference type="PANTHER" id="PTHR22957:SF27">
    <property type="entry name" value="TBC1 DOMAIN FAMILY MEMBER 13"/>
    <property type="match status" value="1"/>
</dbReference>
<proteinExistence type="predicted"/>
<dbReference type="PANTHER" id="PTHR22957">
    <property type="entry name" value="TBC1 DOMAIN FAMILY MEMBER GTPASE-ACTIVATING PROTEIN"/>
    <property type="match status" value="1"/>
</dbReference>
<accession>A0A0F9W926</accession>
<dbReference type="GO" id="GO:0006886">
    <property type="term" value="P:intracellular protein transport"/>
    <property type="evidence" value="ECO:0007669"/>
    <property type="project" value="TreeGrafter"/>
</dbReference>
<dbReference type="SUPFAM" id="SSF47923">
    <property type="entry name" value="Ypt/Rab-GAP domain of gyp1p"/>
    <property type="match status" value="2"/>
</dbReference>
<dbReference type="Gene3D" id="1.10.8.270">
    <property type="entry name" value="putative rabgap domain of human tbc1 domain family member 14 like domains"/>
    <property type="match status" value="1"/>
</dbReference>
<protein>
    <submittedName>
        <fullName evidence="2">Gtpase-activating protein</fullName>
    </submittedName>
</protein>
<dbReference type="OrthoDB" id="27140at2759"/>
<reference evidence="2 3" key="1">
    <citation type="journal article" date="2015" name="Environ. Microbiol.">
        <title>Genome analyses suggest the presence of polyploidy and recent human-driven expansions in eight global populations of the honeybee pathogen Nosema ceranae.</title>
        <authorList>
            <person name="Pelin A."/>
            <person name="Selman M."/>
            <person name="Aris-Brosou S."/>
            <person name="Farinelli L."/>
            <person name="Corradi N."/>
        </authorList>
    </citation>
    <scope>NUCLEOTIDE SEQUENCE [LARGE SCALE GENOMIC DNA]</scope>
    <source>
        <strain evidence="2 3">PA08 1199</strain>
    </source>
</reference>
<dbReference type="Gene3D" id="1.10.472.80">
    <property type="entry name" value="Ypt/Rab-GAP domain of gyp1p, domain 3"/>
    <property type="match status" value="1"/>
</dbReference>
<dbReference type="Proteomes" id="UP000034350">
    <property type="component" value="Unassembled WGS sequence"/>
</dbReference>
<keyword evidence="3" id="KW-1185">Reference proteome</keyword>
<evidence type="ECO:0000313" key="2">
    <source>
        <dbReference type="EMBL" id="KKO74196.1"/>
    </source>
</evidence>
<dbReference type="InterPro" id="IPR000195">
    <property type="entry name" value="Rab-GAP-TBC_dom"/>
</dbReference>
<dbReference type="VEuPathDB" id="MicrosporidiaDB:AAJ76_10300011087"/>
<dbReference type="VEuPathDB" id="MicrosporidiaDB:G9O61_00g019020"/>